<dbReference type="AlphaFoldDB" id="A0A816AD42"/>
<evidence type="ECO:0000313" key="1">
    <source>
        <dbReference type="EMBL" id="CAF1593458.1"/>
    </source>
</evidence>
<dbReference type="Pfam" id="PF12070">
    <property type="entry name" value="SCAI"/>
    <property type="match status" value="1"/>
</dbReference>
<dbReference type="Proteomes" id="UP000663877">
    <property type="component" value="Unassembled WGS sequence"/>
</dbReference>
<keyword evidence="3" id="KW-1185">Reference proteome</keyword>
<dbReference type="EMBL" id="CAJNOI010007950">
    <property type="protein sequence ID" value="CAF1593458.1"/>
    <property type="molecule type" value="Genomic_DNA"/>
</dbReference>
<dbReference type="GO" id="GO:0003714">
    <property type="term" value="F:transcription corepressor activity"/>
    <property type="evidence" value="ECO:0007669"/>
    <property type="project" value="InterPro"/>
</dbReference>
<evidence type="ECO:0000313" key="2">
    <source>
        <dbReference type="EMBL" id="CAF1679850.1"/>
    </source>
</evidence>
<dbReference type="EMBL" id="CAJNOM010008396">
    <property type="protein sequence ID" value="CAF1679850.1"/>
    <property type="molecule type" value="Genomic_DNA"/>
</dbReference>
<sequence length="171" mass="19520">IDHTPITLSYRLTNSLIPSLPNGAEQILSNIQSYSLEEILIIGNYQDQIKFSELTLDMYRMLQAVERQPIESISSLDDRTTSQSPATHRKEILNLYNDECSNRSNPHKYLLYKPTFSQIYAFTASAFKELPTNGALLLYISADGYDTHIKNKTDQSYDFGGVKTNNRRDDT</sequence>
<protein>
    <submittedName>
        <fullName evidence="1">Uncharacterized protein</fullName>
    </submittedName>
</protein>
<evidence type="ECO:0000313" key="3">
    <source>
        <dbReference type="Proteomes" id="UP000663832"/>
    </source>
</evidence>
<name>A0A816AD42_9BILA</name>
<accession>A0A816AD42</accession>
<reference evidence="1" key="1">
    <citation type="submission" date="2021-02" db="EMBL/GenBank/DDBJ databases">
        <authorList>
            <person name="Nowell W R."/>
        </authorList>
    </citation>
    <scope>NUCLEOTIDE SEQUENCE</scope>
</reference>
<gene>
    <name evidence="1" type="ORF">BJG266_LOCUS49845</name>
    <name evidence="2" type="ORF">QVE165_LOCUS66937</name>
</gene>
<comment type="caution">
    <text evidence="1">The sequence shown here is derived from an EMBL/GenBank/DDBJ whole genome shotgun (WGS) entry which is preliminary data.</text>
</comment>
<organism evidence="1 4">
    <name type="scientific">Adineta steineri</name>
    <dbReference type="NCBI Taxonomy" id="433720"/>
    <lineage>
        <taxon>Eukaryota</taxon>
        <taxon>Metazoa</taxon>
        <taxon>Spiralia</taxon>
        <taxon>Gnathifera</taxon>
        <taxon>Rotifera</taxon>
        <taxon>Eurotatoria</taxon>
        <taxon>Bdelloidea</taxon>
        <taxon>Adinetida</taxon>
        <taxon>Adinetidae</taxon>
        <taxon>Adineta</taxon>
    </lineage>
</organism>
<feature type="non-terminal residue" evidence="1">
    <location>
        <position position="171"/>
    </location>
</feature>
<evidence type="ECO:0000313" key="4">
    <source>
        <dbReference type="Proteomes" id="UP000663877"/>
    </source>
</evidence>
<dbReference type="PANTHER" id="PTHR21243">
    <property type="entry name" value="PROTEIN SCAI"/>
    <property type="match status" value="1"/>
</dbReference>
<proteinExistence type="predicted"/>
<dbReference type="OrthoDB" id="525027at2759"/>
<dbReference type="InterPro" id="IPR022709">
    <property type="entry name" value="SCAI"/>
</dbReference>
<dbReference type="Proteomes" id="UP000663832">
    <property type="component" value="Unassembled WGS sequence"/>
</dbReference>
<dbReference type="GO" id="GO:0006351">
    <property type="term" value="P:DNA-templated transcription"/>
    <property type="evidence" value="ECO:0007669"/>
    <property type="project" value="InterPro"/>
</dbReference>
<feature type="non-terminal residue" evidence="1">
    <location>
        <position position="1"/>
    </location>
</feature>